<evidence type="ECO:0000256" key="1">
    <source>
        <dbReference type="SAM" id="MobiDB-lite"/>
    </source>
</evidence>
<dbReference type="SFLD" id="SFLDS00003">
    <property type="entry name" value="Haloacid_Dehalogenase"/>
    <property type="match status" value="1"/>
</dbReference>
<dbReference type="NCBIfam" id="TIGR01509">
    <property type="entry name" value="HAD-SF-IA-v3"/>
    <property type="match status" value="1"/>
</dbReference>
<protein>
    <submittedName>
        <fullName evidence="2">Hydrolase</fullName>
    </submittedName>
</protein>
<reference evidence="2" key="1">
    <citation type="submission" date="2020-06" db="EMBL/GenBank/DDBJ databases">
        <authorList>
            <consortium name="Plant Systems Biology data submission"/>
        </authorList>
    </citation>
    <scope>NUCLEOTIDE SEQUENCE</scope>
    <source>
        <strain evidence="2">D6</strain>
    </source>
</reference>
<dbReference type="PANTHER" id="PTHR12725:SF117">
    <property type="entry name" value="HALOACID DEHALOGENASE-LIKE HYDROLASE"/>
    <property type="match status" value="1"/>
</dbReference>
<evidence type="ECO:0000313" key="3">
    <source>
        <dbReference type="Proteomes" id="UP001153069"/>
    </source>
</evidence>
<comment type="caution">
    <text evidence="2">The sequence shown here is derived from an EMBL/GenBank/DDBJ whole genome shotgun (WGS) entry which is preliminary data.</text>
</comment>
<dbReference type="InterPro" id="IPR036412">
    <property type="entry name" value="HAD-like_sf"/>
</dbReference>
<feature type="region of interest" description="Disordered" evidence="1">
    <location>
        <begin position="214"/>
        <end position="249"/>
    </location>
</feature>
<feature type="compositionally biased region" description="Low complexity" evidence="1">
    <location>
        <begin position="218"/>
        <end position="238"/>
    </location>
</feature>
<organism evidence="2 3">
    <name type="scientific">Seminavis robusta</name>
    <dbReference type="NCBI Taxonomy" id="568900"/>
    <lineage>
        <taxon>Eukaryota</taxon>
        <taxon>Sar</taxon>
        <taxon>Stramenopiles</taxon>
        <taxon>Ochrophyta</taxon>
        <taxon>Bacillariophyta</taxon>
        <taxon>Bacillariophyceae</taxon>
        <taxon>Bacillariophycidae</taxon>
        <taxon>Naviculales</taxon>
        <taxon>Naviculaceae</taxon>
        <taxon>Seminavis</taxon>
    </lineage>
</organism>
<keyword evidence="3" id="KW-1185">Reference proteome</keyword>
<dbReference type="Pfam" id="PF00702">
    <property type="entry name" value="Hydrolase"/>
    <property type="match status" value="1"/>
</dbReference>
<dbReference type="InterPro" id="IPR006439">
    <property type="entry name" value="HAD-SF_hydro_IA"/>
</dbReference>
<dbReference type="OrthoDB" id="1065058at2759"/>
<dbReference type="InterPro" id="IPR023214">
    <property type="entry name" value="HAD_sf"/>
</dbReference>
<proteinExistence type="predicted"/>
<gene>
    <name evidence="2" type="ORF">SEMRO_511_G157390.1</name>
</gene>
<accession>A0A9N8E3M6</accession>
<keyword evidence="2" id="KW-0378">Hydrolase</keyword>
<dbReference type="SUPFAM" id="SSF56784">
    <property type="entry name" value="HAD-like"/>
    <property type="match status" value="1"/>
</dbReference>
<dbReference type="SFLD" id="SFLDG01129">
    <property type="entry name" value="C1.5:_HAD__Beta-PGM__Phosphata"/>
    <property type="match status" value="1"/>
</dbReference>
<dbReference type="Gene3D" id="3.40.50.1000">
    <property type="entry name" value="HAD superfamily/HAD-like"/>
    <property type="match status" value="1"/>
</dbReference>
<dbReference type="PANTHER" id="PTHR12725">
    <property type="entry name" value="HALOACID DEHALOGENASE-LIKE HYDROLASE"/>
    <property type="match status" value="1"/>
</dbReference>
<dbReference type="GO" id="GO:0016787">
    <property type="term" value="F:hydrolase activity"/>
    <property type="evidence" value="ECO:0007669"/>
    <property type="project" value="UniProtKB-KW"/>
</dbReference>
<evidence type="ECO:0000313" key="2">
    <source>
        <dbReference type="EMBL" id="CAB9511951.1"/>
    </source>
</evidence>
<sequence>MSQEACTSASPIRCLIFDVDDTLYDVGTGFTAHRNGDGAELFMVEKLGFPDRASAKTVRDFYFEKYHSTAKALTVAQKEGKLPEGAPTFQAKDLAEYWATNLNFDLLGDPKTQFLKDLQDSPLKLVAFSNGPRKYVTRVLKQLGLWQVFGEEALFAVDDVLPFCKPEKEAFEIVCNKINVKPHECVIVEDSMKNIRKAKLLGLKTILVAGKGRKQSSRSDTATSTATSNGAGAGADASELTKPGDAPIEDDPAVDLCVEVVEEMRTALPGLWQTPATLTG</sequence>
<dbReference type="EMBL" id="CAICTM010000510">
    <property type="protein sequence ID" value="CAB9511951.1"/>
    <property type="molecule type" value="Genomic_DNA"/>
</dbReference>
<name>A0A9N8E3M6_9STRA</name>
<dbReference type="AlphaFoldDB" id="A0A9N8E3M6"/>
<dbReference type="Proteomes" id="UP001153069">
    <property type="component" value="Unassembled WGS sequence"/>
</dbReference>